<dbReference type="PANTHER" id="PTHR46224:SF6">
    <property type="entry name" value="ANKYRIN REPEAT FAMILY PROTEIN"/>
    <property type="match status" value="1"/>
</dbReference>
<comment type="caution">
    <text evidence="2">The sequence shown here is derived from an EMBL/GenBank/DDBJ whole genome shotgun (WGS) entry which is preliminary data.</text>
</comment>
<dbReference type="PROSITE" id="PS50088">
    <property type="entry name" value="ANK_REPEAT"/>
    <property type="match status" value="3"/>
</dbReference>
<keyword evidence="1" id="KW-0040">ANK repeat</keyword>
<dbReference type="PROSITE" id="PS50297">
    <property type="entry name" value="ANK_REP_REGION"/>
    <property type="match status" value="3"/>
</dbReference>
<gene>
    <name evidence="2" type="ORF">FCULG_00005142</name>
</gene>
<evidence type="ECO:0000313" key="2">
    <source>
        <dbReference type="EMBL" id="PTD12002.1"/>
    </source>
</evidence>
<dbReference type="SUPFAM" id="SSF48403">
    <property type="entry name" value="Ankyrin repeat"/>
    <property type="match status" value="1"/>
</dbReference>
<dbReference type="InterPro" id="IPR002110">
    <property type="entry name" value="Ankyrin_rpt"/>
</dbReference>
<dbReference type="OrthoDB" id="341259at2759"/>
<dbReference type="Pfam" id="PF12796">
    <property type="entry name" value="Ank_2"/>
    <property type="match status" value="2"/>
</dbReference>
<dbReference type="InterPro" id="IPR036770">
    <property type="entry name" value="Ankyrin_rpt-contain_sf"/>
</dbReference>
<dbReference type="SMART" id="SM00248">
    <property type="entry name" value="ANK"/>
    <property type="match status" value="4"/>
</dbReference>
<reference evidence="2 3" key="1">
    <citation type="submission" date="2018-02" db="EMBL/GenBank/DDBJ databases">
        <title>Fusarium culmorum secondary metabolites in fungal-bacterial-plant interactions.</title>
        <authorList>
            <person name="Schmidt R."/>
        </authorList>
    </citation>
    <scope>NUCLEOTIDE SEQUENCE [LARGE SCALE GENOMIC DNA]</scope>
    <source>
        <strain evidence="2 3">PV</strain>
    </source>
</reference>
<sequence>MSQSNASDSIKEEYLYQPEISPDTYQLEQKLIFEDPPDIATYKDLILDHHPTNFKWWSGCPEPEERRNIAGLTPLAVAVKQGKVEEAKALIEGGARADVYGPTFGSLPHLAVALEYAGIHQIFPLLRLVLEAGADVNAPGPEPKKESLLCLVINTLFLPNYRHAICRYLIEEAEVDVNTRCHCGTYPIILAATDADKKLVHYLIQHGADVDVSDHQGLRAVHYAGLSASNRSLGSLIKAGADLLSPDNYGRTPLHFAASHCHWSSIGTFIDLLPQGYDINVRDDDGWTPLMWACKNSRSEALKIQILVRDYGADVWPVSYDGKWSALKLANYTVWGLEGLWFLSPPKSQRERTLEDGTKQIWDPEFHEISPGGHHNFNSCASCFSSRRQMHNPDHTFVEHVEPEMSEGSDSDTDCDI</sequence>
<dbReference type="OMA" id="FHEISPG"/>
<dbReference type="Proteomes" id="UP000241587">
    <property type="component" value="Unassembled WGS sequence"/>
</dbReference>
<dbReference type="AlphaFoldDB" id="A0A2T4H860"/>
<feature type="repeat" description="ANK" evidence="1">
    <location>
        <begin position="183"/>
        <end position="215"/>
    </location>
</feature>
<feature type="repeat" description="ANK" evidence="1">
    <location>
        <begin position="249"/>
        <end position="284"/>
    </location>
</feature>
<protein>
    <submittedName>
        <fullName evidence="2">Uncharacterized protein</fullName>
    </submittedName>
</protein>
<dbReference type="PANTHER" id="PTHR46224">
    <property type="entry name" value="ANKYRIN REPEAT FAMILY PROTEIN"/>
    <property type="match status" value="1"/>
</dbReference>
<name>A0A2T4H860_FUSCU</name>
<accession>A0A2T4H860</accession>
<evidence type="ECO:0000313" key="3">
    <source>
        <dbReference type="Proteomes" id="UP000241587"/>
    </source>
</evidence>
<proteinExistence type="predicted"/>
<feature type="repeat" description="ANK" evidence="1">
    <location>
        <begin position="70"/>
        <end position="102"/>
    </location>
</feature>
<evidence type="ECO:0000256" key="1">
    <source>
        <dbReference type="PROSITE-ProRule" id="PRU00023"/>
    </source>
</evidence>
<dbReference type="InterPro" id="IPR051616">
    <property type="entry name" value="Cul2-RING_E3_ligase_SR"/>
</dbReference>
<keyword evidence="3" id="KW-1185">Reference proteome</keyword>
<organism evidence="2 3">
    <name type="scientific">Fusarium culmorum</name>
    <dbReference type="NCBI Taxonomy" id="5516"/>
    <lineage>
        <taxon>Eukaryota</taxon>
        <taxon>Fungi</taxon>
        <taxon>Dikarya</taxon>
        <taxon>Ascomycota</taxon>
        <taxon>Pezizomycotina</taxon>
        <taxon>Sordariomycetes</taxon>
        <taxon>Hypocreomycetidae</taxon>
        <taxon>Hypocreales</taxon>
        <taxon>Nectriaceae</taxon>
        <taxon>Fusarium</taxon>
    </lineage>
</organism>
<dbReference type="EMBL" id="PVEM01000001">
    <property type="protein sequence ID" value="PTD12002.1"/>
    <property type="molecule type" value="Genomic_DNA"/>
</dbReference>
<dbReference type="Gene3D" id="1.25.40.20">
    <property type="entry name" value="Ankyrin repeat-containing domain"/>
    <property type="match status" value="1"/>
</dbReference>